<evidence type="ECO:0000313" key="3">
    <source>
        <dbReference type="Proteomes" id="UP001176941"/>
    </source>
</evidence>
<feature type="compositionally biased region" description="Low complexity" evidence="1">
    <location>
        <begin position="53"/>
        <end position="63"/>
    </location>
</feature>
<feature type="compositionally biased region" description="Basic and acidic residues" evidence="1">
    <location>
        <begin position="18"/>
        <end position="34"/>
    </location>
</feature>
<dbReference type="Proteomes" id="UP001176941">
    <property type="component" value="Chromosome 14"/>
</dbReference>
<reference evidence="2" key="1">
    <citation type="submission" date="2023-04" db="EMBL/GenBank/DDBJ databases">
        <authorList>
            <consortium name="ELIXIR-Norway"/>
        </authorList>
    </citation>
    <scope>NUCLEOTIDE SEQUENCE [LARGE SCALE GENOMIC DNA]</scope>
</reference>
<gene>
    <name evidence="2" type="ORF">MRATA1EN1_LOCUS5195</name>
</gene>
<organism evidence="2 3">
    <name type="scientific">Rangifer tarandus platyrhynchus</name>
    <name type="common">Svalbard reindeer</name>
    <dbReference type="NCBI Taxonomy" id="3082113"/>
    <lineage>
        <taxon>Eukaryota</taxon>
        <taxon>Metazoa</taxon>
        <taxon>Chordata</taxon>
        <taxon>Craniata</taxon>
        <taxon>Vertebrata</taxon>
        <taxon>Euteleostomi</taxon>
        <taxon>Mammalia</taxon>
        <taxon>Eutheria</taxon>
        <taxon>Laurasiatheria</taxon>
        <taxon>Artiodactyla</taxon>
        <taxon>Ruminantia</taxon>
        <taxon>Pecora</taxon>
        <taxon>Cervidae</taxon>
        <taxon>Odocoileinae</taxon>
        <taxon>Rangifer</taxon>
    </lineage>
</organism>
<feature type="region of interest" description="Disordered" evidence="1">
    <location>
        <begin position="1"/>
        <end position="63"/>
    </location>
</feature>
<evidence type="ECO:0000256" key="1">
    <source>
        <dbReference type="SAM" id="MobiDB-lite"/>
    </source>
</evidence>
<keyword evidence="3" id="KW-1185">Reference proteome</keyword>
<dbReference type="EMBL" id="OX459950">
    <property type="protein sequence ID" value="CAI9156233.1"/>
    <property type="molecule type" value="Genomic_DNA"/>
</dbReference>
<protein>
    <submittedName>
        <fullName evidence="2">Uncharacterized protein</fullName>
    </submittedName>
</protein>
<evidence type="ECO:0000313" key="2">
    <source>
        <dbReference type="EMBL" id="CAI9156233.1"/>
    </source>
</evidence>
<sequence>MEPPKSTYPELRPRSLRRPSEALPRRPARGRSERAAGAGKALPKRPTPGGCGAARPARGGGAEAALRGRAGCARRWGRPAYSAPAGCRWIRHHMARPARRRARHRLQEET</sequence>
<proteinExistence type="predicted"/>
<name>A0ABN8Y3T6_RANTA</name>
<accession>A0ABN8Y3T6</accession>